<name>A0AAP0NNE7_9MAGN</name>
<dbReference type="InterPro" id="IPR013210">
    <property type="entry name" value="LRR_N_plant-typ"/>
</dbReference>
<feature type="domain" description="Protein kinase" evidence="8">
    <location>
        <begin position="370"/>
        <end position="636"/>
    </location>
</feature>
<keyword evidence="10" id="KW-1185">Reference proteome</keyword>
<evidence type="ECO:0000256" key="6">
    <source>
        <dbReference type="SAM" id="Phobius"/>
    </source>
</evidence>
<dbReference type="Pfam" id="PF12799">
    <property type="entry name" value="LRR_4"/>
    <property type="match status" value="1"/>
</dbReference>
<dbReference type="PANTHER" id="PTHR48007">
    <property type="entry name" value="LEUCINE-RICH REPEAT RECEPTOR-LIKE PROTEIN KINASE PXC1"/>
    <property type="match status" value="1"/>
</dbReference>
<keyword evidence="3" id="KW-0677">Repeat</keyword>
<evidence type="ECO:0000256" key="7">
    <source>
        <dbReference type="SAM" id="SignalP"/>
    </source>
</evidence>
<protein>
    <recommendedName>
        <fullName evidence="8">Protein kinase domain-containing protein</fullName>
    </recommendedName>
</protein>
<keyword evidence="6" id="KW-0812">Transmembrane</keyword>
<dbReference type="GO" id="GO:0005524">
    <property type="term" value="F:ATP binding"/>
    <property type="evidence" value="ECO:0007669"/>
    <property type="project" value="UniProtKB-UniRule"/>
</dbReference>
<evidence type="ECO:0000256" key="1">
    <source>
        <dbReference type="ARBA" id="ARBA00004370"/>
    </source>
</evidence>
<evidence type="ECO:0000259" key="8">
    <source>
        <dbReference type="PROSITE" id="PS50011"/>
    </source>
</evidence>
<dbReference type="Gene3D" id="1.10.510.10">
    <property type="entry name" value="Transferase(Phosphotransferase) domain 1"/>
    <property type="match status" value="1"/>
</dbReference>
<comment type="subcellular location">
    <subcellularLocation>
        <location evidence="1">Membrane</location>
    </subcellularLocation>
</comment>
<dbReference type="Proteomes" id="UP001420932">
    <property type="component" value="Unassembled WGS sequence"/>
</dbReference>
<feature type="binding site" evidence="4">
    <location>
        <position position="398"/>
    </location>
    <ligand>
        <name>ATP</name>
        <dbReference type="ChEBI" id="CHEBI:30616"/>
    </ligand>
</feature>
<dbReference type="SUPFAM" id="SSF52058">
    <property type="entry name" value="L domain-like"/>
    <property type="match status" value="1"/>
</dbReference>
<dbReference type="Gene3D" id="3.30.200.20">
    <property type="entry name" value="Phosphorylase Kinase, domain 1"/>
    <property type="match status" value="1"/>
</dbReference>
<feature type="signal peptide" evidence="7">
    <location>
        <begin position="1"/>
        <end position="29"/>
    </location>
</feature>
<dbReference type="Pfam" id="PF00069">
    <property type="entry name" value="Pkinase"/>
    <property type="match status" value="1"/>
</dbReference>
<dbReference type="InterPro" id="IPR025875">
    <property type="entry name" value="Leu-rich_rpt_4"/>
</dbReference>
<reference evidence="9 10" key="1">
    <citation type="submission" date="2024-01" db="EMBL/GenBank/DDBJ databases">
        <title>Genome assemblies of Stephania.</title>
        <authorList>
            <person name="Yang L."/>
        </authorList>
    </citation>
    <scope>NUCLEOTIDE SEQUENCE [LARGE SCALE GENOMIC DNA]</scope>
    <source>
        <strain evidence="9">YNDBR</strain>
        <tissue evidence="9">Leaf</tissue>
    </source>
</reference>
<dbReference type="InterPro" id="IPR011009">
    <property type="entry name" value="Kinase-like_dom_sf"/>
</dbReference>
<evidence type="ECO:0000313" key="9">
    <source>
        <dbReference type="EMBL" id="KAK9113842.1"/>
    </source>
</evidence>
<keyword evidence="6" id="KW-1133">Transmembrane helix</keyword>
<sequence length="655" mass="72014">MGRRWRLEKTIWVLLVSLFVLLGDSSTVAETEEVKRSLMRFLGQISSPDGRIKDPVNLNWSMSTDPCNNHWTGVSCNLKSTSVKKIVLENLSLSGRFDANSLCSAETLSVLSLKFNSISGGVPEEIVKCKQLTHLYLGGNKLSGNLPLNLSGLNNLKRLDVSFNNFSGALPDLPRISGLKSFLAENNQLSGDIPEFDFTNLDNFNVSNNNFSGPVPDMRGRFGLSSIAGNPLLCGKPSPNACPLPPPPPPPSKSSSGFHKNALIYSGYALLGLVLLIVVVFTLLKKKKAKEAKKVETVKVESVVNGNRSPNNKSSPDNKSPNRESTGASSDKNGNSRSSVTSAETGMVSSSLTILSIPILKGLQLDELLRAPAELIGRGRHGSLYKVFLDGGKTLAVKRIKGWDIPVEEFEQRMRNLDRVRHPNMLPAIAFYGSKEEKLLVYEFQENGSLFNILHGTSNEGRRFDWGSRLSVAASVAEALAYMHVEFQEDGIAHGNLKSTNILFNSTMDPCIGEYGLMVVNNSLLSHNNNDNEPSNETSAHGPYLNFKVDLYAFGIVLLELLTGKLVHNNEPELARWVQKIVREEWTAKIFDNSLVVEGVSEDRLVSMLQVALKCINPCPEERPSIYQVALMINTIREEEERSIASEPSSNVSEQ</sequence>
<evidence type="ECO:0000313" key="10">
    <source>
        <dbReference type="Proteomes" id="UP001420932"/>
    </source>
</evidence>
<dbReference type="SUPFAM" id="SSF56112">
    <property type="entry name" value="Protein kinase-like (PK-like)"/>
    <property type="match status" value="1"/>
</dbReference>
<keyword evidence="4" id="KW-0067">ATP-binding</keyword>
<dbReference type="PANTHER" id="PTHR48007:SF79">
    <property type="entry name" value="(WILD MALAYSIAN BANANA) HYPOTHETICAL PROTEIN"/>
    <property type="match status" value="1"/>
</dbReference>
<keyword evidence="7" id="KW-0732">Signal</keyword>
<evidence type="ECO:0000256" key="4">
    <source>
        <dbReference type="PROSITE-ProRule" id="PRU10141"/>
    </source>
</evidence>
<keyword evidence="4" id="KW-0547">Nucleotide-binding</keyword>
<evidence type="ECO:0000256" key="2">
    <source>
        <dbReference type="ARBA" id="ARBA00022614"/>
    </source>
</evidence>
<dbReference type="GO" id="GO:0004672">
    <property type="term" value="F:protein kinase activity"/>
    <property type="evidence" value="ECO:0007669"/>
    <property type="project" value="InterPro"/>
</dbReference>
<organism evidence="9 10">
    <name type="scientific">Stephania yunnanensis</name>
    <dbReference type="NCBI Taxonomy" id="152371"/>
    <lineage>
        <taxon>Eukaryota</taxon>
        <taxon>Viridiplantae</taxon>
        <taxon>Streptophyta</taxon>
        <taxon>Embryophyta</taxon>
        <taxon>Tracheophyta</taxon>
        <taxon>Spermatophyta</taxon>
        <taxon>Magnoliopsida</taxon>
        <taxon>Ranunculales</taxon>
        <taxon>Menispermaceae</taxon>
        <taxon>Menispermoideae</taxon>
        <taxon>Cissampelideae</taxon>
        <taxon>Stephania</taxon>
    </lineage>
</organism>
<evidence type="ECO:0000256" key="5">
    <source>
        <dbReference type="SAM" id="MobiDB-lite"/>
    </source>
</evidence>
<dbReference type="Gene3D" id="3.80.10.10">
    <property type="entry name" value="Ribonuclease Inhibitor"/>
    <property type="match status" value="1"/>
</dbReference>
<dbReference type="InterPro" id="IPR017441">
    <property type="entry name" value="Protein_kinase_ATP_BS"/>
</dbReference>
<dbReference type="InterPro" id="IPR000719">
    <property type="entry name" value="Prot_kinase_dom"/>
</dbReference>
<gene>
    <name evidence="9" type="ORF">Syun_020639</name>
</gene>
<dbReference type="FunFam" id="3.80.10.10:FF:000383">
    <property type="entry name" value="Leucine-rich repeat receptor protein kinase EMS1"/>
    <property type="match status" value="1"/>
</dbReference>
<proteinExistence type="predicted"/>
<dbReference type="AlphaFoldDB" id="A0AAP0NNE7"/>
<dbReference type="InterPro" id="IPR046959">
    <property type="entry name" value="PRK1-6/SRF4-like"/>
</dbReference>
<dbReference type="EMBL" id="JBBNAF010000009">
    <property type="protein sequence ID" value="KAK9113842.1"/>
    <property type="molecule type" value="Genomic_DNA"/>
</dbReference>
<dbReference type="PROSITE" id="PS50011">
    <property type="entry name" value="PROTEIN_KINASE_DOM"/>
    <property type="match status" value="1"/>
</dbReference>
<keyword evidence="2" id="KW-0433">Leucine-rich repeat</keyword>
<comment type="caution">
    <text evidence="9">The sequence shown here is derived from an EMBL/GenBank/DDBJ whole genome shotgun (WGS) entry which is preliminary data.</text>
</comment>
<feature type="transmembrane region" description="Helical" evidence="6">
    <location>
        <begin position="262"/>
        <end position="284"/>
    </location>
</feature>
<feature type="chain" id="PRO_5042974304" description="Protein kinase domain-containing protein" evidence="7">
    <location>
        <begin position="30"/>
        <end position="655"/>
    </location>
</feature>
<evidence type="ECO:0000256" key="3">
    <source>
        <dbReference type="ARBA" id="ARBA00022737"/>
    </source>
</evidence>
<feature type="compositionally biased region" description="Low complexity" evidence="5">
    <location>
        <begin position="303"/>
        <end position="319"/>
    </location>
</feature>
<feature type="compositionally biased region" description="Polar residues" evidence="5">
    <location>
        <begin position="324"/>
        <end position="344"/>
    </location>
</feature>
<dbReference type="GO" id="GO:0016020">
    <property type="term" value="C:membrane"/>
    <property type="evidence" value="ECO:0007669"/>
    <property type="project" value="UniProtKB-SubCell"/>
</dbReference>
<feature type="region of interest" description="Disordered" evidence="5">
    <location>
        <begin position="303"/>
        <end position="344"/>
    </location>
</feature>
<dbReference type="Pfam" id="PF08263">
    <property type="entry name" value="LRRNT_2"/>
    <property type="match status" value="1"/>
</dbReference>
<accession>A0AAP0NNE7</accession>
<dbReference type="PROSITE" id="PS00107">
    <property type="entry name" value="PROTEIN_KINASE_ATP"/>
    <property type="match status" value="1"/>
</dbReference>
<keyword evidence="6" id="KW-0472">Membrane</keyword>
<dbReference type="InterPro" id="IPR032675">
    <property type="entry name" value="LRR_dom_sf"/>
</dbReference>